<evidence type="ECO:0000313" key="9">
    <source>
        <dbReference type="Proteomes" id="UP000076577"/>
    </source>
</evidence>
<dbReference type="GO" id="GO:0005886">
    <property type="term" value="C:plasma membrane"/>
    <property type="evidence" value="ECO:0007669"/>
    <property type="project" value="UniProtKB-SubCell"/>
</dbReference>
<dbReference type="PIRSF" id="PIRSF019239">
    <property type="entry name" value="MrpE"/>
    <property type="match status" value="1"/>
</dbReference>
<comment type="caution">
    <text evidence="8">The sequence shown here is derived from an EMBL/GenBank/DDBJ whole genome shotgun (WGS) entry which is preliminary data.</text>
</comment>
<evidence type="ECO:0000313" key="8">
    <source>
        <dbReference type="EMBL" id="KZL20954.1"/>
    </source>
</evidence>
<dbReference type="Proteomes" id="UP000076577">
    <property type="component" value="Unassembled WGS sequence"/>
</dbReference>
<dbReference type="NCBIfam" id="NF006519">
    <property type="entry name" value="PRK08965.1-3"/>
    <property type="match status" value="1"/>
</dbReference>
<evidence type="ECO:0000256" key="5">
    <source>
        <dbReference type="ARBA" id="ARBA00022989"/>
    </source>
</evidence>
<evidence type="ECO:0000256" key="7">
    <source>
        <dbReference type="SAM" id="Phobius"/>
    </source>
</evidence>
<dbReference type="GO" id="GO:0008324">
    <property type="term" value="F:monoatomic cation transmembrane transporter activity"/>
    <property type="evidence" value="ECO:0007669"/>
    <property type="project" value="InterPro"/>
</dbReference>
<dbReference type="Pfam" id="PF01899">
    <property type="entry name" value="MNHE"/>
    <property type="match status" value="1"/>
</dbReference>
<dbReference type="PATRIC" id="fig|989403.3.peg.1015"/>
<accession>A0A161V7S2</accession>
<protein>
    <submittedName>
        <fullName evidence="8">Na(+)/H(+) antiporter subunit E</fullName>
    </submittedName>
</protein>
<evidence type="ECO:0000256" key="6">
    <source>
        <dbReference type="ARBA" id="ARBA00023136"/>
    </source>
</evidence>
<comment type="subcellular location">
    <subcellularLocation>
        <location evidence="1">Cell membrane</location>
        <topology evidence="1">Multi-pass membrane protein</topology>
    </subcellularLocation>
</comment>
<dbReference type="STRING" id="989403.SAMN05421798_101455"/>
<dbReference type="EMBL" id="LMCB01000005">
    <property type="protein sequence ID" value="KZL20954.1"/>
    <property type="molecule type" value="Genomic_DNA"/>
</dbReference>
<evidence type="ECO:0000256" key="4">
    <source>
        <dbReference type="ARBA" id="ARBA00022692"/>
    </source>
</evidence>
<proteinExistence type="inferred from homology"/>
<gene>
    <name evidence="8" type="primary">mrpE</name>
    <name evidence="8" type="ORF">PsAD2_00946</name>
</gene>
<dbReference type="InterPro" id="IPR002758">
    <property type="entry name" value="Cation_antiport_E"/>
</dbReference>
<sequence length="159" mass="17807">MNKMVFLMNLLLAAAWGAITGSFSPLNLFFGFILASISLFLIREQIAYREYLQRGGKVVVLAASFFLELVVSSWRVLMIVIRPKIQLRPAIIAVPLTVTEDFEITLLANMVTLTPGTLSVDVSEDRKVLFVHCLDVPSPDETVDGIKNGFERQIMEAFR</sequence>
<dbReference type="OrthoDB" id="9807187at2"/>
<dbReference type="AlphaFoldDB" id="A0A161V7S2"/>
<keyword evidence="3" id="KW-1003">Cell membrane</keyword>
<evidence type="ECO:0000256" key="1">
    <source>
        <dbReference type="ARBA" id="ARBA00004651"/>
    </source>
</evidence>
<dbReference type="PANTHER" id="PTHR34584">
    <property type="entry name" value="NA(+)/H(+) ANTIPORTER SUBUNIT E1"/>
    <property type="match status" value="1"/>
</dbReference>
<feature type="transmembrane region" description="Helical" evidence="7">
    <location>
        <begin position="58"/>
        <end position="81"/>
    </location>
</feature>
<keyword evidence="6 7" id="KW-0472">Membrane</keyword>
<evidence type="ECO:0000256" key="3">
    <source>
        <dbReference type="ARBA" id="ARBA00022475"/>
    </source>
</evidence>
<comment type="similarity">
    <text evidence="2">Belongs to the CPA3 antiporters (TC 2.A.63) subunit E family.</text>
</comment>
<keyword evidence="5 7" id="KW-1133">Transmembrane helix</keyword>
<keyword evidence="9" id="KW-1185">Reference proteome</keyword>
<dbReference type="RefSeq" id="WP_068003025.1">
    <property type="nucleotide sequence ID" value="NZ_FOFM01000001.1"/>
</dbReference>
<keyword evidence="4 7" id="KW-0812">Transmembrane</keyword>
<reference evidence="8 9" key="1">
    <citation type="journal article" date="2016" name="Front. Microbiol.">
        <title>Comparative Genomic Analysis Reveals a Diverse Repertoire of Genes Involved in Prokaryote-Eukaryote Interactions within the Pseudovibrio Genus.</title>
        <authorList>
            <person name="Romano S."/>
            <person name="Fernandez-Guerra A."/>
            <person name="Reen F.J."/>
            <person name="Glockner F.O."/>
            <person name="Crowley S.P."/>
            <person name="O'Sullivan O."/>
            <person name="Cotter P.D."/>
            <person name="Adams C."/>
            <person name="Dobson A.D."/>
            <person name="O'Gara F."/>
        </authorList>
    </citation>
    <scope>NUCLEOTIDE SEQUENCE [LARGE SCALE GENOMIC DNA]</scope>
    <source>
        <strain evidence="8 9">Ad2</strain>
    </source>
</reference>
<organism evidence="8 9">
    <name type="scientific">Pseudovibrio axinellae</name>
    <dbReference type="NCBI Taxonomy" id="989403"/>
    <lineage>
        <taxon>Bacteria</taxon>
        <taxon>Pseudomonadati</taxon>
        <taxon>Pseudomonadota</taxon>
        <taxon>Alphaproteobacteria</taxon>
        <taxon>Hyphomicrobiales</taxon>
        <taxon>Stappiaceae</taxon>
        <taxon>Pseudovibrio</taxon>
    </lineage>
</organism>
<evidence type="ECO:0000256" key="2">
    <source>
        <dbReference type="ARBA" id="ARBA00006228"/>
    </source>
</evidence>
<name>A0A161V7S2_9HYPH</name>
<dbReference type="PANTHER" id="PTHR34584:SF1">
    <property type="entry name" value="NA(+)_H(+) ANTIPORTER SUBUNIT E1"/>
    <property type="match status" value="1"/>
</dbReference>